<comment type="caution">
    <text evidence="1">The sequence shown here is derived from an EMBL/GenBank/DDBJ whole genome shotgun (WGS) entry which is preliminary data.</text>
</comment>
<keyword evidence="2" id="KW-1185">Reference proteome</keyword>
<name>A0A0X4EUM5_9ENTR</name>
<dbReference type="AlphaFoldDB" id="A0A0X4EUM5"/>
<accession>A0A0X4EUM5</accession>
<organism evidence="1 2">
    <name type="scientific">Enterobacter genomosp. O</name>
    <dbReference type="NCBI Taxonomy" id="2364150"/>
    <lineage>
        <taxon>Bacteria</taxon>
        <taxon>Pseudomonadati</taxon>
        <taxon>Pseudomonadota</taxon>
        <taxon>Gammaproteobacteria</taxon>
        <taxon>Enterobacterales</taxon>
        <taxon>Enterobacteriaceae</taxon>
        <taxon>Enterobacter</taxon>
        <taxon>Enterobacter cloacae complex</taxon>
        <taxon>Enterobacter cloacae complex clade O</taxon>
    </lineage>
</organism>
<reference evidence="2" key="1">
    <citation type="submission" date="2016-01" db="EMBL/GenBank/DDBJ databases">
        <title>WGS of SAMN04407783.</title>
        <authorList>
            <person name="Adams M."/>
            <person name="Sutton G."/>
            <person name="Nelson K."/>
            <person name="Thaden J."/>
            <person name="Fowler V."/>
            <person name="Mccorrison J."/>
            <person name="Sanka R."/>
            <person name="Brinkac L."/>
            <person name="Nierman W."/>
        </authorList>
    </citation>
    <scope>NUCLEOTIDE SEQUENCE [LARGE SCALE GENOMIC DNA]</scope>
    <source>
        <strain evidence="2">GN04363</strain>
    </source>
</reference>
<gene>
    <name evidence="1" type="ORF">AWI28_11405</name>
</gene>
<sequence length="72" mass="8523">MRRSISSPEGANYSDEYAFNLVILRRNWLWKHIAEHPERREVAFNTRPVGILRMGNDGIIQHYSLNKYMTTT</sequence>
<dbReference type="EMBL" id="LRCR01000006">
    <property type="protein sequence ID" value="KUQ85401.1"/>
    <property type="molecule type" value="Genomic_DNA"/>
</dbReference>
<evidence type="ECO:0000313" key="2">
    <source>
        <dbReference type="Proteomes" id="UP000064715"/>
    </source>
</evidence>
<evidence type="ECO:0000313" key="1">
    <source>
        <dbReference type="EMBL" id="KUQ85401.1"/>
    </source>
</evidence>
<dbReference type="Proteomes" id="UP000064715">
    <property type="component" value="Unassembled WGS sequence"/>
</dbReference>
<protein>
    <submittedName>
        <fullName evidence="1">Uncharacterized protein</fullName>
    </submittedName>
</protein>
<proteinExistence type="predicted"/>